<dbReference type="AlphaFoldDB" id="A0A226E501"/>
<accession>A0A226E501</accession>
<reference evidence="1 2" key="1">
    <citation type="submission" date="2015-12" db="EMBL/GenBank/DDBJ databases">
        <title>The genome of Folsomia candida.</title>
        <authorList>
            <person name="Faddeeva A."/>
            <person name="Derks M.F."/>
            <person name="Anvar Y."/>
            <person name="Smit S."/>
            <person name="Van Straalen N."/>
            <person name="Roelofs D."/>
        </authorList>
    </citation>
    <scope>NUCLEOTIDE SEQUENCE [LARGE SCALE GENOMIC DNA]</scope>
    <source>
        <strain evidence="1 2">VU population</strain>
        <tissue evidence="1">Whole body</tissue>
    </source>
</reference>
<gene>
    <name evidence="1" type="ORF">Fcan01_12940</name>
</gene>
<comment type="caution">
    <text evidence="1">The sequence shown here is derived from an EMBL/GenBank/DDBJ whole genome shotgun (WGS) entry which is preliminary data.</text>
</comment>
<sequence length="103" mass="11850">MAEEFEKYAVLKNMFRRRSSTEFVGGSFQETMDETNMSKALNDFGAHVDKQELHKTIETMAPQNPGKLNFDEYTKLCNQFVKDPTSVPSAMNMKFHALNDFDT</sequence>
<dbReference type="SUPFAM" id="SSF47473">
    <property type="entry name" value="EF-hand"/>
    <property type="match status" value="1"/>
</dbReference>
<dbReference type="OrthoDB" id="10371982at2759"/>
<dbReference type="Proteomes" id="UP000198287">
    <property type="component" value="Unassembled WGS sequence"/>
</dbReference>
<proteinExistence type="predicted"/>
<keyword evidence="2" id="KW-1185">Reference proteome</keyword>
<dbReference type="OMA" id="TEFTGAC"/>
<dbReference type="Gene3D" id="1.10.238.10">
    <property type="entry name" value="EF-hand"/>
    <property type="match status" value="1"/>
</dbReference>
<dbReference type="EMBL" id="LNIX01000007">
    <property type="protein sequence ID" value="OXA51971.1"/>
    <property type="molecule type" value="Genomic_DNA"/>
</dbReference>
<evidence type="ECO:0000313" key="1">
    <source>
        <dbReference type="EMBL" id="OXA51971.1"/>
    </source>
</evidence>
<name>A0A226E501_FOLCA</name>
<protein>
    <recommendedName>
        <fullName evidence="3">EF-hand domain-containing protein</fullName>
    </recommendedName>
</protein>
<dbReference type="InterPro" id="IPR011992">
    <property type="entry name" value="EF-hand-dom_pair"/>
</dbReference>
<evidence type="ECO:0000313" key="2">
    <source>
        <dbReference type="Proteomes" id="UP000198287"/>
    </source>
</evidence>
<evidence type="ECO:0008006" key="3">
    <source>
        <dbReference type="Google" id="ProtNLM"/>
    </source>
</evidence>
<organism evidence="1 2">
    <name type="scientific">Folsomia candida</name>
    <name type="common">Springtail</name>
    <dbReference type="NCBI Taxonomy" id="158441"/>
    <lineage>
        <taxon>Eukaryota</taxon>
        <taxon>Metazoa</taxon>
        <taxon>Ecdysozoa</taxon>
        <taxon>Arthropoda</taxon>
        <taxon>Hexapoda</taxon>
        <taxon>Collembola</taxon>
        <taxon>Entomobryomorpha</taxon>
        <taxon>Isotomoidea</taxon>
        <taxon>Isotomidae</taxon>
        <taxon>Proisotominae</taxon>
        <taxon>Folsomia</taxon>
    </lineage>
</organism>